<evidence type="ECO:0000313" key="2">
    <source>
        <dbReference type="Proteomes" id="UP001225646"/>
    </source>
</evidence>
<protein>
    <submittedName>
        <fullName evidence="1">Uncharacterized protein</fullName>
    </submittedName>
</protein>
<dbReference type="EMBL" id="JAUSTR010000001">
    <property type="protein sequence ID" value="MDQ0160937.1"/>
    <property type="molecule type" value="Genomic_DNA"/>
</dbReference>
<reference evidence="1 2" key="1">
    <citation type="submission" date="2023-07" db="EMBL/GenBank/DDBJ databases">
        <title>Genomic Encyclopedia of Type Strains, Phase IV (KMG-IV): sequencing the most valuable type-strain genomes for metagenomic binning, comparative biology and taxonomic classification.</title>
        <authorList>
            <person name="Goeker M."/>
        </authorList>
    </citation>
    <scope>NUCLEOTIDE SEQUENCE [LARGE SCALE GENOMIC DNA]</scope>
    <source>
        <strain evidence="1 2">DSM 19092</strain>
    </source>
</reference>
<gene>
    <name evidence="1" type="ORF">J2S06_000007</name>
</gene>
<name>A0ABT9VJ80_9BACI</name>
<sequence>MKNKNDMPTTSKVRAVKKINQIFNALKIKFSKRKEREKSKNAYEKN</sequence>
<comment type="caution">
    <text evidence="1">The sequence shown here is derived from an EMBL/GenBank/DDBJ whole genome shotgun (WGS) entry which is preliminary data.</text>
</comment>
<organism evidence="1 2">
    <name type="scientific">Aeribacillus alveayuensis</name>
    <dbReference type="NCBI Taxonomy" id="279215"/>
    <lineage>
        <taxon>Bacteria</taxon>
        <taxon>Bacillati</taxon>
        <taxon>Bacillota</taxon>
        <taxon>Bacilli</taxon>
        <taxon>Bacillales</taxon>
        <taxon>Bacillaceae</taxon>
        <taxon>Aeribacillus</taxon>
    </lineage>
</organism>
<evidence type="ECO:0000313" key="1">
    <source>
        <dbReference type="EMBL" id="MDQ0160937.1"/>
    </source>
</evidence>
<keyword evidence="2" id="KW-1185">Reference proteome</keyword>
<dbReference type="Proteomes" id="UP001225646">
    <property type="component" value="Unassembled WGS sequence"/>
</dbReference>
<proteinExistence type="predicted"/>
<accession>A0ABT9VJ80</accession>
<dbReference type="RefSeq" id="WP_419150885.1">
    <property type="nucleotide sequence ID" value="NZ_JAUSTR010000001.1"/>
</dbReference>